<evidence type="ECO:0000313" key="8">
    <source>
        <dbReference type="Proteomes" id="UP000295244"/>
    </source>
</evidence>
<dbReference type="GO" id="GO:0016020">
    <property type="term" value="C:membrane"/>
    <property type="evidence" value="ECO:0007669"/>
    <property type="project" value="UniProtKB-SubCell"/>
</dbReference>
<comment type="caution">
    <text evidence="7">The sequence shown here is derived from an EMBL/GenBank/DDBJ whole genome shotgun (WGS) entry which is preliminary data.</text>
</comment>
<evidence type="ECO:0000256" key="4">
    <source>
        <dbReference type="ARBA" id="ARBA00023136"/>
    </source>
</evidence>
<evidence type="ECO:0000259" key="6">
    <source>
        <dbReference type="Pfam" id="PF04932"/>
    </source>
</evidence>
<evidence type="ECO:0000256" key="1">
    <source>
        <dbReference type="ARBA" id="ARBA00004141"/>
    </source>
</evidence>
<dbReference type="PANTHER" id="PTHR37422">
    <property type="entry name" value="TEICHURONIC ACID BIOSYNTHESIS PROTEIN TUAE"/>
    <property type="match status" value="1"/>
</dbReference>
<keyword evidence="2 5" id="KW-0812">Transmembrane</keyword>
<comment type="subcellular location">
    <subcellularLocation>
        <location evidence="1">Membrane</location>
        <topology evidence="1">Multi-pass membrane protein</topology>
    </subcellularLocation>
</comment>
<dbReference type="Pfam" id="PF04932">
    <property type="entry name" value="Wzy_C"/>
    <property type="match status" value="1"/>
</dbReference>
<dbReference type="Proteomes" id="UP000295244">
    <property type="component" value="Unassembled WGS sequence"/>
</dbReference>
<dbReference type="RefSeq" id="WP_132687807.1">
    <property type="nucleotide sequence ID" value="NZ_SKBU01000004.1"/>
</dbReference>
<feature type="transmembrane region" description="Helical" evidence="5">
    <location>
        <begin position="434"/>
        <end position="453"/>
    </location>
</feature>
<sequence length="526" mass="57161">MTETARKPGPVEETRASGMTRGMLWVKIFLFFALVSITGYGVWNQGLFLVQRWVPVAVLVLGILFITLFVARYYGDVPRAGWVLIGLLSTLVLVKALSLIWSVGPGETVQEILRSAMYLAIFVVSLASLPNRRQIPWLLDGSVIIVVLVSGYVLLQKVDPVTFPLTSLDTVRASSQLGYPNTAALMIGMGIVLALARMTELENLFVRALHAGMIFGSLVALYYTFSRGGMLTLAVGLAVLFALGRNRLQMFANLALAALPAGAVLFAVRNLEGLTASGVPLEQRVADGSRLQAALLFGLVAAFLLQAFYAALKSRYELVPRIHRLLGAAVLAGVLLAGATGAGMVVYQHGGPGGVWESFTGSVGRDTEPEERLTSLSANQRTAYWAVALEEWRERPLLGTGAGTFLYTWLENREGLSGVRQVHNLYLEQGTETGIVAFLALAGFAVYLTYYAVRGTLGATGGRRFWMAALTAAVVVYLVSSFLEWHWYIPPSTMFFFLLAAAAVKLASRPEWNTPETSGDLPRKER</sequence>
<feature type="transmembrane region" description="Helical" evidence="5">
    <location>
        <begin position="55"/>
        <end position="74"/>
    </location>
</feature>
<feature type="transmembrane region" description="Helical" evidence="5">
    <location>
        <begin position="251"/>
        <end position="271"/>
    </location>
</feature>
<feature type="transmembrane region" description="Helical" evidence="5">
    <location>
        <begin position="177"/>
        <end position="197"/>
    </location>
</feature>
<gene>
    <name evidence="7" type="ORF">E0L93_02055</name>
</gene>
<organism evidence="7 8">
    <name type="scientific">Rubrobacter taiwanensis</name>
    <dbReference type="NCBI Taxonomy" id="185139"/>
    <lineage>
        <taxon>Bacteria</taxon>
        <taxon>Bacillati</taxon>
        <taxon>Actinomycetota</taxon>
        <taxon>Rubrobacteria</taxon>
        <taxon>Rubrobacterales</taxon>
        <taxon>Rubrobacteraceae</taxon>
        <taxon>Rubrobacter</taxon>
    </lineage>
</organism>
<keyword evidence="4 5" id="KW-0472">Membrane</keyword>
<feature type="transmembrane region" description="Helical" evidence="5">
    <location>
        <begin position="137"/>
        <end position="155"/>
    </location>
</feature>
<feature type="transmembrane region" description="Helical" evidence="5">
    <location>
        <begin position="228"/>
        <end position="244"/>
    </location>
</feature>
<feature type="transmembrane region" description="Helical" evidence="5">
    <location>
        <begin position="81"/>
        <end position="100"/>
    </location>
</feature>
<dbReference type="EMBL" id="SKBU01000004">
    <property type="protein sequence ID" value="TCJ20312.1"/>
    <property type="molecule type" value="Genomic_DNA"/>
</dbReference>
<dbReference type="InterPro" id="IPR007016">
    <property type="entry name" value="O-antigen_ligase-rel_domated"/>
</dbReference>
<feature type="transmembrane region" description="Helical" evidence="5">
    <location>
        <begin position="291"/>
        <end position="312"/>
    </location>
</feature>
<protein>
    <recommendedName>
        <fullName evidence="6">O-antigen ligase-related domain-containing protein</fullName>
    </recommendedName>
</protein>
<feature type="transmembrane region" description="Helical" evidence="5">
    <location>
        <begin position="465"/>
        <end position="483"/>
    </location>
</feature>
<dbReference type="InterPro" id="IPR051533">
    <property type="entry name" value="WaaL-like"/>
</dbReference>
<dbReference type="OrthoDB" id="5242018at2"/>
<feature type="transmembrane region" description="Helical" evidence="5">
    <location>
        <begin position="112"/>
        <end position="130"/>
    </location>
</feature>
<evidence type="ECO:0000313" key="7">
    <source>
        <dbReference type="EMBL" id="TCJ20312.1"/>
    </source>
</evidence>
<evidence type="ECO:0000256" key="5">
    <source>
        <dbReference type="SAM" id="Phobius"/>
    </source>
</evidence>
<feature type="transmembrane region" description="Helical" evidence="5">
    <location>
        <begin position="204"/>
        <end position="222"/>
    </location>
</feature>
<accession>A0A4V2NX87</accession>
<dbReference type="PANTHER" id="PTHR37422:SF13">
    <property type="entry name" value="LIPOPOLYSACCHARIDE BIOSYNTHESIS PROTEIN PA4999-RELATED"/>
    <property type="match status" value="1"/>
</dbReference>
<keyword evidence="3 5" id="KW-1133">Transmembrane helix</keyword>
<feature type="domain" description="O-antigen ligase-related" evidence="6">
    <location>
        <begin position="288"/>
        <end position="441"/>
    </location>
</feature>
<dbReference type="AlphaFoldDB" id="A0A4V2NX87"/>
<reference evidence="7 8" key="1">
    <citation type="submission" date="2019-03" db="EMBL/GenBank/DDBJ databases">
        <title>Whole genome sequence of a novel Rubrobacter taiwanensis strain, isolated from Yellowstone National Park.</title>
        <authorList>
            <person name="Freed S."/>
            <person name="Ramaley R.F."/>
            <person name="Kyndt J.A."/>
        </authorList>
    </citation>
    <scope>NUCLEOTIDE SEQUENCE [LARGE SCALE GENOMIC DNA]</scope>
    <source>
        <strain evidence="7 8">Yellowstone</strain>
    </source>
</reference>
<evidence type="ECO:0000256" key="2">
    <source>
        <dbReference type="ARBA" id="ARBA00022692"/>
    </source>
</evidence>
<feature type="transmembrane region" description="Helical" evidence="5">
    <location>
        <begin position="24"/>
        <end position="43"/>
    </location>
</feature>
<proteinExistence type="predicted"/>
<feature type="transmembrane region" description="Helical" evidence="5">
    <location>
        <begin position="324"/>
        <end position="347"/>
    </location>
</feature>
<evidence type="ECO:0000256" key="3">
    <source>
        <dbReference type="ARBA" id="ARBA00022989"/>
    </source>
</evidence>
<keyword evidence="8" id="KW-1185">Reference proteome</keyword>
<name>A0A4V2NX87_9ACTN</name>